<dbReference type="PANTHER" id="PTHR43228:SF1">
    <property type="entry name" value="TWO-COMPONENT RESPONSE REGULATOR ARR22"/>
    <property type="match status" value="1"/>
</dbReference>
<dbReference type="Pfam" id="PF00072">
    <property type="entry name" value="Response_reg"/>
    <property type="match status" value="1"/>
</dbReference>
<feature type="domain" description="Response regulatory" evidence="2">
    <location>
        <begin position="3"/>
        <end position="118"/>
    </location>
</feature>
<comment type="caution">
    <text evidence="3">The sequence shown here is derived from an EMBL/GenBank/DDBJ whole genome shotgun (WGS) entry which is preliminary data.</text>
</comment>
<keyword evidence="4" id="KW-1185">Reference proteome</keyword>
<accession>A0ABT2WIT2</accession>
<dbReference type="InterPro" id="IPR011006">
    <property type="entry name" value="CheY-like_superfamily"/>
</dbReference>
<sequence>MGNILIVDDAKFLRKTIINAIDKTEHRVIGEATNGKEAVQRYLQLKPDLVIMDITMPDMNGIAAVKQIKQNDPSAKIIMCSALSQQKMVVHAIEAGAKDFIVKPFDETNLIETIEKNIVD</sequence>
<dbReference type="InterPro" id="IPR052048">
    <property type="entry name" value="ST_Response_Regulator"/>
</dbReference>
<dbReference type="RefSeq" id="WP_173662612.1">
    <property type="nucleotide sequence ID" value="NZ_JAOUSE010000060.1"/>
</dbReference>
<protein>
    <submittedName>
        <fullName evidence="3">Response regulator</fullName>
    </submittedName>
</protein>
<gene>
    <name evidence="3" type="ORF">OEV82_14025</name>
</gene>
<feature type="modified residue" description="4-aspartylphosphate" evidence="1">
    <location>
        <position position="53"/>
    </location>
</feature>
<proteinExistence type="predicted"/>
<evidence type="ECO:0000256" key="1">
    <source>
        <dbReference type="PROSITE-ProRule" id="PRU00169"/>
    </source>
</evidence>
<name>A0ABT2WIT2_9BACI</name>
<reference evidence="3 4" key="1">
    <citation type="submission" date="2022-10" db="EMBL/GenBank/DDBJ databases">
        <title>Description of Fervidibacillus gen. nov. in the family Fervidibacillaceae fam. nov. with two species, Fervidibacillus albus sp. nov., and Fervidibacillus halotolerans sp. nov., isolated from tidal flat sediments.</title>
        <authorList>
            <person name="Kwon K.K."/>
            <person name="Yang S.-H."/>
        </authorList>
    </citation>
    <scope>NUCLEOTIDE SEQUENCE [LARGE SCALE GENOMIC DNA]</scope>
    <source>
        <strain evidence="3 4">DSM 23332</strain>
    </source>
</reference>
<dbReference type="PANTHER" id="PTHR43228">
    <property type="entry name" value="TWO-COMPONENT RESPONSE REGULATOR"/>
    <property type="match status" value="1"/>
</dbReference>
<evidence type="ECO:0000259" key="2">
    <source>
        <dbReference type="PROSITE" id="PS50110"/>
    </source>
</evidence>
<dbReference type="EMBL" id="JAOUSE010000060">
    <property type="protein sequence ID" value="MCU9595558.1"/>
    <property type="molecule type" value="Genomic_DNA"/>
</dbReference>
<organism evidence="3 4">
    <name type="scientific">Pallidibacillus thermolactis</name>
    <dbReference type="NCBI Taxonomy" id="251051"/>
    <lineage>
        <taxon>Bacteria</taxon>
        <taxon>Bacillati</taxon>
        <taxon>Bacillota</taxon>
        <taxon>Bacilli</taxon>
        <taxon>Bacillales</taxon>
        <taxon>Bacillaceae</taxon>
        <taxon>Pallidibacillus</taxon>
    </lineage>
</organism>
<evidence type="ECO:0000313" key="3">
    <source>
        <dbReference type="EMBL" id="MCU9595558.1"/>
    </source>
</evidence>
<keyword evidence="1" id="KW-0597">Phosphoprotein</keyword>
<dbReference type="SMART" id="SM00448">
    <property type="entry name" value="REC"/>
    <property type="match status" value="1"/>
</dbReference>
<dbReference type="Proteomes" id="UP001208656">
    <property type="component" value="Unassembled WGS sequence"/>
</dbReference>
<dbReference type="Gene3D" id="3.40.50.2300">
    <property type="match status" value="1"/>
</dbReference>
<dbReference type="InterPro" id="IPR001789">
    <property type="entry name" value="Sig_transdc_resp-reg_receiver"/>
</dbReference>
<dbReference type="SUPFAM" id="SSF52172">
    <property type="entry name" value="CheY-like"/>
    <property type="match status" value="1"/>
</dbReference>
<dbReference type="PROSITE" id="PS50110">
    <property type="entry name" value="RESPONSE_REGULATORY"/>
    <property type="match status" value="1"/>
</dbReference>
<evidence type="ECO:0000313" key="4">
    <source>
        <dbReference type="Proteomes" id="UP001208656"/>
    </source>
</evidence>